<comment type="cofactor">
    <cofactor evidence="1">
        <name>FMN</name>
        <dbReference type="ChEBI" id="CHEBI:58210"/>
    </cofactor>
</comment>
<dbReference type="AlphaFoldDB" id="A0A8J8SJM5"/>
<evidence type="ECO:0000313" key="8">
    <source>
        <dbReference type="Proteomes" id="UP000683246"/>
    </source>
</evidence>
<feature type="domain" description="Nitroreductase" evidence="6">
    <location>
        <begin position="7"/>
        <end position="63"/>
    </location>
</feature>
<dbReference type="SUPFAM" id="SSF55469">
    <property type="entry name" value="FMN-dependent nitroreductase-like"/>
    <property type="match status" value="1"/>
</dbReference>
<protein>
    <submittedName>
        <fullName evidence="7">Nitroreductase family protein</fullName>
    </submittedName>
</protein>
<keyword evidence="8" id="KW-1185">Reference proteome</keyword>
<dbReference type="Pfam" id="PF00881">
    <property type="entry name" value="Nitroreductase"/>
    <property type="match status" value="2"/>
</dbReference>
<dbReference type="PANTHER" id="PTHR43673">
    <property type="entry name" value="NAD(P)H NITROREDUCTASE YDGI-RELATED"/>
    <property type="match status" value="1"/>
</dbReference>
<comment type="similarity">
    <text evidence="2">Belongs to the nitroreductase family.</text>
</comment>
<dbReference type="PANTHER" id="PTHR43673:SF2">
    <property type="entry name" value="NITROREDUCTASE"/>
    <property type="match status" value="1"/>
</dbReference>
<dbReference type="Gene3D" id="3.40.109.10">
    <property type="entry name" value="NADH Oxidase"/>
    <property type="match status" value="1"/>
</dbReference>
<dbReference type="InterPro" id="IPR029479">
    <property type="entry name" value="Nitroreductase"/>
</dbReference>
<dbReference type="Proteomes" id="UP000683246">
    <property type="component" value="Chromosome"/>
</dbReference>
<evidence type="ECO:0000256" key="2">
    <source>
        <dbReference type="ARBA" id="ARBA00007118"/>
    </source>
</evidence>
<proteinExistence type="inferred from homology"/>
<evidence type="ECO:0000256" key="4">
    <source>
        <dbReference type="ARBA" id="ARBA00022643"/>
    </source>
</evidence>
<reference evidence="7" key="1">
    <citation type="submission" date="2020-07" db="EMBL/GenBank/DDBJ databases">
        <title>Vallitalea pronyensis genome.</title>
        <authorList>
            <person name="Postec A."/>
        </authorList>
    </citation>
    <scope>NUCLEOTIDE SEQUENCE</scope>
    <source>
        <strain evidence="7">FatNI3</strain>
    </source>
</reference>
<evidence type="ECO:0000256" key="1">
    <source>
        <dbReference type="ARBA" id="ARBA00001917"/>
    </source>
</evidence>
<dbReference type="GO" id="GO:0016491">
    <property type="term" value="F:oxidoreductase activity"/>
    <property type="evidence" value="ECO:0007669"/>
    <property type="project" value="UniProtKB-KW"/>
</dbReference>
<sequence>MVFKALYERRSTRSFIEDRPVEKEKIIKLLQAAMAAPSACNIQPWEFIVVREKETIQRIKDSIEKYGNYNAPLMIVVCGYTEFIPWEGHHWIMDCSAAIENMLLAAVPLGLGSVWIGGSDAGAIRNILDIPEDVNPMGIVYFGYPARQQEPRTQYRQQAIHWDKYDKEREHRPVPGNIFGQK</sequence>
<feature type="domain" description="Nitroreductase" evidence="6">
    <location>
        <begin position="70"/>
        <end position="144"/>
    </location>
</feature>
<evidence type="ECO:0000256" key="3">
    <source>
        <dbReference type="ARBA" id="ARBA00022630"/>
    </source>
</evidence>
<evidence type="ECO:0000259" key="6">
    <source>
        <dbReference type="Pfam" id="PF00881"/>
    </source>
</evidence>
<evidence type="ECO:0000256" key="5">
    <source>
        <dbReference type="ARBA" id="ARBA00023002"/>
    </source>
</evidence>
<gene>
    <name evidence="7" type="ORF">HZI73_17840</name>
</gene>
<accession>A0A8J8SJM5</accession>
<organism evidence="7 8">
    <name type="scientific">Vallitalea pronyensis</name>
    <dbReference type="NCBI Taxonomy" id="1348613"/>
    <lineage>
        <taxon>Bacteria</taxon>
        <taxon>Bacillati</taxon>
        <taxon>Bacillota</taxon>
        <taxon>Clostridia</taxon>
        <taxon>Lachnospirales</taxon>
        <taxon>Vallitaleaceae</taxon>
        <taxon>Vallitalea</taxon>
    </lineage>
</organism>
<keyword evidence="3" id="KW-0285">Flavoprotein</keyword>
<keyword evidence="5" id="KW-0560">Oxidoreductase</keyword>
<name>A0A8J8SJM5_9FIRM</name>
<evidence type="ECO:0000313" key="7">
    <source>
        <dbReference type="EMBL" id="QUI25781.1"/>
    </source>
</evidence>
<dbReference type="InterPro" id="IPR000415">
    <property type="entry name" value="Nitroreductase-like"/>
</dbReference>
<dbReference type="EMBL" id="CP058649">
    <property type="protein sequence ID" value="QUI25781.1"/>
    <property type="molecule type" value="Genomic_DNA"/>
</dbReference>
<dbReference type="KEGG" id="vpy:HZI73_17840"/>
<dbReference type="CDD" id="cd02150">
    <property type="entry name" value="nitroreductase"/>
    <property type="match status" value="1"/>
</dbReference>
<keyword evidence="4" id="KW-0288">FMN</keyword>